<name>A0A1Z1WQQ1_9ACTN</name>
<proteinExistence type="predicted"/>
<protein>
    <submittedName>
        <fullName evidence="2">SAM-dependent methyltransferase</fullName>
    </submittedName>
</protein>
<keyword evidence="2" id="KW-0808">Transferase</keyword>
<organism evidence="2 3">
    <name type="scientific">Streptomyces alboflavus</name>
    <dbReference type="NCBI Taxonomy" id="67267"/>
    <lineage>
        <taxon>Bacteria</taxon>
        <taxon>Bacillati</taxon>
        <taxon>Actinomycetota</taxon>
        <taxon>Actinomycetes</taxon>
        <taxon>Kitasatosporales</taxon>
        <taxon>Streptomycetaceae</taxon>
        <taxon>Streptomyces</taxon>
    </lineage>
</organism>
<dbReference type="Proteomes" id="UP000195880">
    <property type="component" value="Chromosome"/>
</dbReference>
<reference evidence="2 3" key="1">
    <citation type="submission" date="2017-05" db="EMBL/GenBank/DDBJ databases">
        <title>Streptomyces alboflavus Genome sequencing and assembly.</title>
        <authorList>
            <person name="Wang Y."/>
            <person name="Du B."/>
            <person name="Ding Y."/>
            <person name="Liu H."/>
            <person name="Hou Q."/>
            <person name="Liu K."/>
            <person name="Wang C."/>
            <person name="Yao L."/>
        </authorList>
    </citation>
    <scope>NUCLEOTIDE SEQUENCE [LARGE SCALE GENOMIC DNA]</scope>
    <source>
        <strain evidence="2 3">MDJK44</strain>
    </source>
</reference>
<evidence type="ECO:0000313" key="3">
    <source>
        <dbReference type="Proteomes" id="UP000195880"/>
    </source>
</evidence>
<evidence type="ECO:0000313" key="2">
    <source>
        <dbReference type="EMBL" id="ARX88765.1"/>
    </source>
</evidence>
<dbReference type="Pfam" id="PF08484">
    <property type="entry name" value="Methyltransf_14"/>
    <property type="match status" value="1"/>
</dbReference>
<dbReference type="EMBL" id="CP021748">
    <property type="protein sequence ID" value="ARX88765.1"/>
    <property type="molecule type" value="Genomic_DNA"/>
</dbReference>
<dbReference type="InterPro" id="IPR013691">
    <property type="entry name" value="MeTrfase_14"/>
</dbReference>
<dbReference type="KEGG" id="salf:SMD44_08252"/>
<sequence length="50" mass="5929">MVPHQRFADDRPPYAVLFAWNHAEEIMAKEQEFRDAGGRWIRYVPGVRVD</sequence>
<evidence type="ECO:0000259" key="1">
    <source>
        <dbReference type="Pfam" id="PF08484"/>
    </source>
</evidence>
<keyword evidence="2" id="KW-0489">Methyltransferase</keyword>
<keyword evidence="3" id="KW-1185">Reference proteome</keyword>
<gene>
    <name evidence="2" type="ORF">SMD44_08252</name>
</gene>
<accession>A0A1Z1WQQ1</accession>
<dbReference type="GO" id="GO:0008168">
    <property type="term" value="F:methyltransferase activity"/>
    <property type="evidence" value="ECO:0007669"/>
    <property type="project" value="UniProtKB-KW"/>
</dbReference>
<dbReference type="GO" id="GO:0032259">
    <property type="term" value="P:methylation"/>
    <property type="evidence" value="ECO:0007669"/>
    <property type="project" value="UniProtKB-KW"/>
</dbReference>
<dbReference type="AlphaFoldDB" id="A0A1Z1WQQ1"/>
<feature type="domain" description="C-methyltransferase" evidence="1">
    <location>
        <begin position="2"/>
        <end position="45"/>
    </location>
</feature>
<dbReference type="Gene3D" id="3.40.50.720">
    <property type="entry name" value="NAD(P)-binding Rossmann-like Domain"/>
    <property type="match status" value="1"/>
</dbReference>